<dbReference type="PROSITE" id="PS50188">
    <property type="entry name" value="B302_SPRY"/>
    <property type="match status" value="1"/>
</dbReference>
<dbReference type="Proteomes" id="UP000550086">
    <property type="component" value="Unassembled WGS sequence"/>
</dbReference>
<comment type="caution">
    <text evidence="2">The sequence shown here is derived from an EMBL/GenBank/DDBJ whole genome shotgun (WGS) entry which is preliminary data.</text>
</comment>
<gene>
    <name evidence="2" type="primary">Trim26_0</name>
    <name evidence="2" type="ORF">JACJAC_R14490</name>
</gene>
<dbReference type="InterPro" id="IPR013320">
    <property type="entry name" value="ConA-like_dom_sf"/>
</dbReference>
<dbReference type="OrthoDB" id="6270329at2759"/>
<feature type="non-terminal residue" evidence="2">
    <location>
        <position position="1"/>
    </location>
</feature>
<dbReference type="Gene3D" id="2.60.120.920">
    <property type="match status" value="1"/>
</dbReference>
<proteinExistence type="predicted"/>
<evidence type="ECO:0000313" key="2">
    <source>
        <dbReference type="EMBL" id="NXT03634.1"/>
    </source>
</evidence>
<sequence>LGVARESVPRDRCLHLKIKDGVWALGRNRNGLVARTSPDVTPLSLHRVPKRIRICLGYEEGRVAFF</sequence>
<dbReference type="SUPFAM" id="SSF49899">
    <property type="entry name" value="Concanavalin A-like lectins/glucanases"/>
    <property type="match status" value="1"/>
</dbReference>
<dbReference type="InterPro" id="IPR043136">
    <property type="entry name" value="B30.2/SPRY_sf"/>
</dbReference>
<name>A0A7L2Z9C1_JACJC</name>
<evidence type="ECO:0000313" key="3">
    <source>
        <dbReference type="Proteomes" id="UP000550086"/>
    </source>
</evidence>
<feature type="non-terminal residue" evidence="2">
    <location>
        <position position="66"/>
    </location>
</feature>
<reference evidence="2 3" key="1">
    <citation type="submission" date="2019-09" db="EMBL/GenBank/DDBJ databases">
        <title>Bird 10,000 Genomes (B10K) Project - Family phase.</title>
        <authorList>
            <person name="Zhang G."/>
        </authorList>
    </citation>
    <scope>NUCLEOTIDE SEQUENCE [LARGE SCALE GENOMIC DNA]</scope>
    <source>
        <strain evidence="2">B10K-DU-002-59</strain>
        <tissue evidence="2">Muscle</tissue>
    </source>
</reference>
<dbReference type="EMBL" id="VZTM01060338">
    <property type="protein sequence ID" value="NXT03634.1"/>
    <property type="molecule type" value="Genomic_DNA"/>
</dbReference>
<dbReference type="AlphaFoldDB" id="A0A7L2Z9C1"/>
<protein>
    <submittedName>
        <fullName evidence="2">TRI26 protein</fullName>
    </submittedName>
</protein>
<keyword evidence="3" id="KW-1185">Reference proteome</keyword>
<dbReference type="InterPro" id="IPR001870">
    <property type="entry name" value="B30.2/SPRY"/>
</dbReference>
<evidence type="ECO:0000259" key="1">
    <source>
        <dbReference type="PROSITE" id="PS50188"/>
    </source>
</evidence>
<organism evidence="2 3">
    <name type="scientific">Jacana jacana</name>
    <name type="common">Wattled jacana</name>
    <name type="synonym">Parra jacana</name>
    <dbReference type="NCBI Taxonomy" id="54508"/>
    <lineage>
        <taxon>Eukaryota</taxon>
        <taxon>Metazoa</taxon>
        <taxon>Chordata</taxon>
        <taxon>Craniata</taxon>
        <taxon>Vertebrata</taxon>
        <taxon>Euteleostomi</taxon>
        <taxon>Archelosauria</taxon>
        <taxon>Archosauria</taxon>
        <taxon>Dinosauria</taxon>
        <taxon>Saurischia</taxon>
        <taxon>Theropoda</taxon>
        <taxon>Coelurosauria</taxon>
        <taxon>Aves</taxon>
        <taxon>Neognathae</taxon>
        <taxon>Neoaves</taxon>
        <taxon>Charadriiformes</taxon>
        <taxon>Jacanidae</taxon>
        <taxon>Jacana</taxon>
    </lineage>
</organism>
<accession>A0A7L2Z9C1</accession>
<feature type="domain" description="B30.2/SPRY" evidence="1">
    <location>
        <begin position="1"/>
        <end position="66"/>
    </location>
</feature>